<dbReference type="SMART" id="SM00530">
    <property type="entry name" value="HTH_XRE"/>
    <property type="match status" value="1"/>
</dbReference>
<accession>A0A2Z3JCC8</accession>
<dbReference type="KEGG" id="dez:DKM44_05890"/>
<dbReference type="Pfam" id="PF13560">
    <property type="entry name" value="HTH_31"/>
    <property type="match status" value="1"/>
</dbReference>
<organism evidence="2 3">
    <name type="scientific">Deinococcus irradiatisoli</name>
    <dbReference type="NCBI Taxonomy" id="2202254"/>
    <lineage>
        <taxon>Bacteria</taxon>
        <taxon>Thermotogati</taxon>
        <taxon>Deinococcota</taxon>
        <taxon>Deinococci</taxon>
        <taxon>Deinococcales</taxon>
        <taxon>Deinococcaceae</taxon>
        <taxon>Deinococcus</taxon>
    </lineage>
</organism>
<dbReference type="PROSITE" id="PS50943">
    <property type="entry name" value="HTH_CROC1"/>
    <property type="match status" value="1"/>
</dbReference>
<dbReference type="GO" id="GO:0003677">
    <property type="term" value="F:DNA binding"/>
    <property type="evidence" value="ECO:0007669"/>
    <property type="project" value="InterPro"/>
</dbReference>
<dbReference type="EMBL" id="CP029494">
    <property type="protein sequence ID" value="AWN22813.1"/>
    <property type="molecule type" value="Genomic_DNA"/>
</dbReference>
<dbReference type="InterPro" id="IPR001387">
    <property type="entry name" value="Cro/C1-type_HTH"/>
</dbReference>
<dbReference type="SUPFAM" id="SSF47413">
    <property type="entry name" value="lambda repressor-like DNA-binding domains"/>
    <property type="match status" value="1"/>
</dbReference>
<sequence length="81" mass="9215">MVTIWVTSRLSSLCSVQMDDAMRAQLRVELKARGLTQVQLARELGISRVHLTRLLTGARGETPNEVKRLIEHLGFKMVLER</sequence>
<protein>
    <recommendedName>
        <fullName evidence="1">HTH cro/C1-type domain-containing protein</fullName>
    </recommendedName>
</protein>
<dbReference type="OrthoDB" id="74289at2"/>
<gene>
    <name evidence="2" type="ORF">DKM44_05890</name>
</gene>
<evidence type="ECO:0000313" key="3">
    <source>
        <dbReference type="Proteomes" id="UP000245368"/>
    </source>
</evidence>
<name>A0A2Z3JCC8_9DEIO</name>
<proteinExistence type="predicted"/>
<dbReference type="InterPro" id="IPR010982">
    <property type="entry name" value="Lambda_DNA-bd_dom_sf"/>
</dbReference>
<keyword evidence="3" id="KW-1185">Reference proteome</keyword>
<dbReference type="Gene3D" id="1.10.260.40">
    <property type="entry name" value="lambda repressor-like DNA-binding domains"/>
    <property type="match status" value="1"/>
</dbReference>
<reference evidence="2 3" key="1">
    <citation type="submission" date="2018-05" db="EMBL/GenBank/DDBJ databases">
        <title>Complete Genome Sequence of Deinococcus sp. strain 17bor-2.</title>
        <authorList>
            <person name="Srinivasan S."/>
        </authorList>
    </citation>
    <scope>NUCLEOTIDE SEQUENCE [LARGE SCALE GENOMIC DNA]</scope>
    <source>
        <strain evidence="2 3">17bor-2</strain>
    </source>
</reference>
<dbReference type="Proteomes" id="UP000245368">
    <property type="component" value="Chromosome"/>
</dbReference>
<dbReference type="CDD" id="cd00093">
    <property type="entry name" value="HTH_XRE"/>
    <property type="match status" value="1"/>
</dbReference>
<dbReference type="AlphaFoldDB" id="A0A2Z3JCC8"/>
<evidence type="ECO:0000259" key="1">
    <source>
        <dbReference type="PROSITE" id="PS50943"/>
    </source>
</evidence>
<evidence type="ECO:0000313" key="2">
    <source>
        <dbReference type="EMBL" id="AWN22813.1"/>
    </source>
</evidence>
<feature type="domain" description="HTH cro/C1-type" evidence="1">
    <location>
        <begin position="26"/>
        <end position="81"/>
    </location>
</feature>